<dbReference type="InterPro" id="IPR056091">
    <property type="entry name" value="DUF7674"/>
</dbReference>
<comment type="caution">
    <text evidence="2">The sequence shown here is derived from an EMBL/GenBank/DDBJ whole genome shotgun (WGS) entry which is preliminary data.</text>
</comment>
<organism evidence="2 3">
    <name type="scientific">Dyadobacter psychrotolerans</name>
    <dbReference type="NCBI Taxonomy" id="2541721"/>
    <lineage>
        <taxon>Bacteria</taxon>
        <taxon>Pseudomonadati</taxon>
        <taxon>Bacteroidota</taxon>
        <taxon>Cytophagia</taxon>
        <taxon>Cytophagales</taxon>
        <taxon>Spirosomataceae</taxon>
        <taxon>Dyadobacter</taxon>
    </lineage>
</organism>
<dbReference type="OrthoDB" id="1363133at2"/>
<feature type="domain" description="DUF7674" evidence="1">
    <location>
        <begin position="8"/>
        <end position="88"/>
    </location>
</feature>
<protein>
    <recommendedName>
        <fullName evidence="1">DUF7674 domain-containing protein</fullName>
    </recommendedName>
</protein>
<dbReference type="Pfam" id="PF24722">
    <property type="entry name" value="DUF7674"/>
    <property type="match status" value="1"/>
</dbReference>
<reference evidence="2 3" key="1">
    <citation type="submission" date="2019-03" db="EMBL/GenBank/DDBJ databases">
        <title>Dyadobacter AR-3-6 sp. nov., isolated from arctic soil.</title>
        <authorList>
            <person name="Chaudhary D.K."/>
        </authorList>
    </citation>
    <scope>NUCLEOTIDE SEQUENCE [LARGE SCALE GENOMIC DNA]</scope>
    <source>
        <strain evidence="2 3">AR-3-6</strain>
    </source>
</reference>
<sequence>MKTGNYSSIYNRMQRMAELTVTMVLAGKIARACKCLDAAEKLFLSGSYQTRNAVINVFLYDLSSILELHHCNVKMLLPASLQKEYIKQNNAF</sequence>
<dbReference type="AlphaFoldDB" id="A0A4V2Z4P5"/>
<gene>
    <name evidence="2" type="ORF">E0F88_03965</name>
</gene>
<proteinExistence type="predicted"/>
<evidence type="ECO:0000313" key="3">
    <source>
        <dbReference type="Proteomes" id="UP000294850"/>
    </source>
</evidence>
<name>A0A4V2Z4P5_9BACT</name>
<accession>A0A4V2Z4P5</accession>
<dbReference type="RefSeq" id="WP_131956832.1">
    <property type="nucleotide sequence ID" value="NZ_SMFL01000002.1"/>
</dbReference>
<keyword evidence="3" id="KW-1185">Reference proteome</keyword>
<evidence type="ECO:0000313" key="2">
    <source>
        <dbReference type="EMBL" id="TDE17068.1"/>
    </source>
</evidence>
<evidence type="ECO:0000259" key="1">
    <source>
        <dbReference type="Pfam" id="PF24722"/>
    </source>
</evidence>
<dbReference type="EMBL" id="SMFL01000002">
    <property type="protein sequence ID" value="TDE17068.1"/>
    <property type="molecule type" value="Genomic_DNA"/>
</dbReference>
<dbReference type="Proteomes" id="UP000294850">
    <property type="component" value="Unassembled WGS sequence"/>
</dbReference>